<evidence type="ECO:0000256" key="3">
    <source>
        <dbReference type="ARBA" id="ARBA00022692"/>
    </source>
</evidence>
<dbReference type="EC" id="1.8.5.5" evidence="8"/>
<accession>A0A897NY94</accession>
<dbReference type="GeneID" id="68858674"/>
<keyword evidence="5 6" id="KW-0472">Membrane</keyword>
<evidence type="ECO:0000259" key="7">
    <source>
        <dbReference type="Pfam" id="PF01292"/>
    </source>
</evidence>
<keyword evidence="8" id="KW-0560">Oxidoreductase</keyword>
<dbReference type="RefSeq" id="WP_229120826.1">
    <property type="nucleotide sequence ID" value="NZ_CP064791.1"/>
</dbReference>
<evidence type="ECO:0000313" key="9">
    <source>
        <dbReference type="Proteomes" id="UP000663292"/>
    </source>
</evidence>
<reference evidence="8 9" key="1">
    <citation type="submission" date="2020-11" db="EMBL/GenBank/DDBJ databases">
        <title>Carbohydrate-dependent, anaerobic sulfur respiration: A novel catabolism in halophilic archaea.</title>
        <authorList>
            <person name="Sorokin D.Y."/>
            <person name="Messina E."/>
            <person name="Smedile F."/>
            <person name="La Cono V."/>
            <person name="Hallsworth J.E."/>
            <person name="Yakimov M.M."/>
        </authorList>
    </citation>
    <scope>NUCLEOTIDE SEQUENCE [LARGE SCALE GENOMIC DNA]</scope>
    <source>
        <strain evidence="8 9">HSR-Est</strain>
    </source>
</reference>
<dbReference type="GO" id="GO:0005886">
    <property type="term" value="C:plasma membrane"/>
    <property type="evidence" value="ECO:0007669"/>
    <property type="project" value="UniProtKB-SubCell"/>
</dbReference>
<dbReference type="PANTHER" id="PTHR30485:SF0">
    <property type="entry name" value="NI_FE-HYDROGENASE 1 B-TYPE CYTOCHROME SUBUNIT-RELATED"/>
    <property type="match status" value="1"/>
</dbReference>
<keyword evidence="2" id="KW-1003">Cell membrane</keyword>
<protein>
    <submittedName>
        <fullName evidence="8">Formate dehydrogenase, cytochrome b556 subunit</fullName>
        <ecNumber evidence="8">1.8.5.5</ecNumber>
    </submittedName>
</protein>
<keyword evidence="4 6" id="KW-1133">Transmembrane helix</keyword>
<sequence length="320" mass="35135">MSTETRTQATLERFNSVQVYVHALLAISIFVLWLTGLPLTFYEPLGWLIEVFGYANVIDIHIAAGVVLIATMLYYGAYLALGLATGASTWKHFMFGIDDIYEVIAQLKWLVGLGPEPESGKYTFLQKAEIWIIAFEVGVMIGTGLLLWLLGMAQSTSPNLPMLITRDVHAIVAVTMLMGVTFHLFMTHVKEFPMDGSMFHGRVDVGRACNEWQQWAKDSIGTTTLPCEESTHSTILTSGMVLTMLLFFIIWTGIILQYVFSPLPTGPSLTQSIAPNTLPGGTLGLVYLVGLNLAALVCIISVVAIGYGLYVRFAQRSVSV</sequence>
<dbReference type="InterPro" id="IPR011577">
    <property type="entry name" value="Cyt_b561_bac/Ni-Hgenase"/>
</dbReference>
<dbReference type="InterPro" id="IPR016174">
    <property type="entry name" value="Di-haem_cyt_TM"/>
</dbReference>
<evidence type="ECO:0000256" key="6">
    <source>
        <dbReference type="SAM" id="Phobius"/>
    </source>
</evidence>
<evidence type="ECO:0000313" key="8">
    <source>
        <dbReference type="EMBL" id="QSG15559.1"/>
    </source>
</evidence>
<name>A0A897NY94_9EURY</name>
<comment type="subcellular location">
    <subcellularLocation>
        <location evidence="1">Cell membrane</location>
        <topology evidence="1">Multi-pass membrane protein</topology>
    </subcellularLocation>
</comment>
<proteinExistence type="predicted"/>
<dbReference type="GO" id="GO:0016491">
    <property type="term" value="F:oxidoreductase activity"/>
    <property type="evidence" value="ECO:0007669"/>
    <property type="project" value="UniProtKB-KW"/>
</dbReference>
<evidence type="ECO:0000256" key="4">
    <source>
        <dbReference type="ARBA" id="ARBA00022989"/>
    </source>
</evidence>
<dbReference type="PANTHER" id="PTHR30485">
    <property type="entry name" value="NI/FE-HYDROGENASE 1 B-TYPE CYTOCHROME SUBUNIT"/>
    <property type="match status" value="1"/>
</dbReference>
<dbReference type="AlphaFoldDB" id="A0A897NY94"/>
<dbReference type="GO" id="GO:0022904">
    <property type="term" value="P:respiratory electron transport chain"/>
    <property type="evidence" value="ECO:0007669"/>
    <property type="project" value="InterPro"/>
</dbReference>
<evidence type="ECO:0000256" key="1">
    <source>
        <dbReference type="ARBA" id="ARBA00004651"/>
    </source>
</evidence>
<feature type="transmembrane region" description="Helical" evidence="6">
    <location>
        <begin position="130"/>
        <end position="150"/>
    </location>
</feature>
<dbReference type="Pfam" id="PF01292">
    <property type="entry name" value="Ni_hydr_CYTB"/>
    <property type="match status" value="1"/>
</dbReference>
<feature type="domain" description="Cytochrome b561 bacterial/Ni-hydrogenase" evidence="7">
    <location>
        <begin position="13"/>
        <end position="200"/>
    </location>
</feature>
<feature type="transmembrane region" description="Helical" evidence="6">
    <location>
        <begin position="20"/>
        <end position="42"/>
    </location>
</feature>
<evidence type="ECO:0000256" key="2">
    <source>
        <dbReference type="ARBA" id="ARBA00022475"/>
    </source>
</evidence>
<feature type="transmembrane region" description="Helical" evidence="6">
    <location>
        <begin position="62"/>
        <end position="84"/>
    </location>
</feature>
<evidence type="ECO:0000256" key="5">
    <source>
        <dbReference type="ARBA" id="ARBA00023136"/>
    </source>
</evidence>
<dbReference type="SUPFAM" id="SSF81342">
    <property type="entry name" value="Transmembrane di-heme cytochromes"/>
    <property type="match status" value="1"/>
</dbReference>
<dbReference type="GO" id="GO:0020037">
    <property type="term" value="F:heme binding"/>
    <property type="evidence" value="ECO:0007669"/>
    <property type="project" value="TreeGrafter"/>
</dbReference>
<dbReference type="InterPro" id="IPR051542">
    <property type="entry name" value="Hydrogenase_cytochrome"/>
</dbReference>
<dbReference type="Gene3D" id="1.20.950.20">
    <property type="entry name" value="Transmembrane di-heme cytochromes, Chain C"/>
    <property type="match status" value="1"/>
</dbReference>
<dbReference type="Proteomes" id="UP000663292">
    <property type="component" value="Chromosome"/>
</dbReference>
<feature type="transmembrane region" description="Helical" evidence="6">
    <location>
        <begin position="240"/>
        <end position="260"/>
    </location>
</feature>
<keyword evidence="3 6" id="KW-0812">Transmembrane</keyword>
<organism evidence="8 9">
    <name type="scientific">Halapricum desulfuricans</name>
    <dbReference type="NCBI Taxonomy" id="2841257"/>
    <lineage>
        <taxon>Archaea</taxon>
        <taxon>Methanobacteriati</taxon>
        <taxon>Methanobacteriota</taxon>
        <taxon>Stenosarchaea group</taxon>
        <taxon>Halobacteria</taxon>
        <taxon>Halobacteriales</taxon>
        <taxon>Haloarculaceae</taxon>
        <taxon>Halapricum</taxon>
    </lineage>
</organism>
<keyword evidence="9" id="KW-1185">Reference proteome</keyword>
<feature type="transmembrane region" description="Helical" evidence="6">
    <location>
        <begin position="170"/>
        <end position="189"/>
    </location>
</feature>
<gene>
    <name evidence="8" type="ORF">HSEST_2041</name>
</gene>
<feature type="transmembrane region" description="Helical" evidence="6">
    <location>
        <begin position="285"/>
        <end position="310"/>
    </location>
</feature>
<dbReference type="GO" id="GO:0009055">
    <property type="term" value="F:electron transfer activity"/>
    <property type="evidence" value="ECO:0007669"/>
    <property type="project" value="InterPro"/>
</dbReference>
<dbReference type="EMBL" id="CP064791">
    <property type="protein sequence ID" value="QSG15559.1"/>
    <property type="molecule type" value="Genomic_DNA"/>
</dbReference>